<name>A0A060T117_BLAAD</name>
<dbReference type="PANTHER" id="PTHR12221:SF6">
    <property type="entry name" value="PESCADILLO HOMOLOG"/>
    <property type="match status" value="1"/>
</dbReference>
<dbReference type="InterPro" id="IPR010613">
    <property type="entry name" value="PES"/>
</dbReference>
<dbReference type="Pfam" id="PF06732">
    <property type="entry name" value="Pescadillo_N"/>
    <property type="match status" value="1"/>
</dbReference>
<feature type="compositionally biased region" description="Basic and acidic residues" evidence="6">
    <location>
        <begin position="568"/>
        <end position="595"/>
    </location>
</feature>
<evidence type="ECO:0000256" key="1">
    <source>
        <dbReference type="ARBA" id="ARBA00022517"/>
    </source>
</evidence>
<dbReference type="InterPro" id="IPR001357">
    <property type="entry name" value="BRCT_dom"/>
</dbReference>
<dbReference type="Pfam" id="PF16589">
    <property type="entry name" value="BRCT_2"/>
    <property type="match status" value="1"/>
</dbReference>
<dbReference type="SMART" id="SM00292">
    <property type="entry name" value="BRCT"/>
    <property type="match status" value="1"/>
</dbReference>
<evidence type="ECO:0000256" key="6">
    <source>
        <dbReference type="SAM" id="MobiDB-lite"/>
    </source>
</evidence>
<dbReference type="GO" id="GO:0030687">
    <property type="term" value="C:preribosome, large subunit precursor"/>
    <property type="evidence" value="ECO:0007669"/>
    <property type="project" value="UniProtKB-UniRule"/>
</dbReference>
<dbReference type="FunFam" id="3.40.50.10190:FF:000067">
    <property type="entry name" value="Pescadillo homolog"/>
    <property type="match status" value="1"/>
</dbReference>
<comment type="similarity">
    <text evidence="5">Belongs to the pescadillo family.</text>
</comment>
<keyword evidence="4 5" id="KW-0539">Nucleus</keyword>
<feature type="compositionally biased region" description="Acidic residues" evidence="6">
    <location>
        <begin position="310"/>
        <end position="320"/>
    </location>
</feature>
<protein>
    <recommendedName>
        <fullName evidence="5">Pescadillo homolog</fullName>
    </recommendedName>
    <alternativeName>
        <fullName evidence="5">Nucleolar protein 7 homolog</fullName>
    </alternativeName>
</protein>
<feature type="region of interest" description="Disordered" evidence="6">
    <location>
        <begin position="298"/>
        <end position="320"/>
    </location>
</feature>
<dbReference type="GO" id="GO:0003723">
    <property type="term" value="F:RNA binding"/>
    <property type="evidence" value="ECO:0007669"/>
    <property type="project" value="TreeGrafter"/>
</dbReference>
<feature type="domain" description="BRCT" evidence="7">
    <location>
        <begin position="347"/>
        <end position="454"/>
    </location>
</feature>
<dbReference type="GO" id="GO:0043021">
    <property type="term" value="F:ribonucleoprotein complex binding"/>
    <property type="evidence" value="ECO:0007669"/>
    <property type="project" value="UniProtKB-UniRule"/>
</dbReference>
<evidence type="ECO:0000259" key="7">
    <source>
        <dbReference type="PROSITE" id="PS50172"/>
    </source>
</evidence>
<dbReference type="GO" id="GO:0070545">
    <property type="term" value="C:PeBoW complex"/>
    <property type="evidence" value="ECO:0007669"/>
    <property type="project" value="TreeGrafter"/>
</dbReference>
<feature type="region of interest" description="Disordered" evidence="6">
    <location>
        <begin position="458"/>
        <end position="595"/>
    </location>
</feature>
<feature type="compositionally biased region" description="Basic and acidic residues" evidence="6">
    <location>
        <begin position="526"/>
        <end position="550"/>
    </location>
</feature>
<dbReference type="PANTHER" id="PTHR12221">
    <property type="entry name" value="PESCADILLO - RELATED"/>
    <property type="match status" value="1"/>
</dbReference>
<accession>A0A060T117</accession>
<keyword evidence="1 5" id="KW-0690">Ribosome biogenesis</keyword>
<reference evidence="8" key="1">
    <citation type="submission" date="2014-02" db="EMBL/GenBank/DDBJ databases">
        <authorList>
            <person name="Genoscope - CEA"/>
        </authorList>
    </citation>
    <scope>NUCLEOTIDE SEQUENCE</scope>
    <source>
        <strain evidence="8">LS3</strain>
    </source>
</reference>
<dbReference type="HAMAP" id="MF_03028">
    <property type="entry name" value="Pescadillo"/>
    <property type="match status" value="1"/>
</dbReference>
<evidence type="ECO:0000256" key="5">
    <source>
        <dbReference type="HAMAP-Rule" id="MF_03028"/>
    </source>
</evidence>
<comment type="function">
    <text evidence="5">Component of the NOP7 complex, which is required for maturation of the 25S and 5.8S ribosomal RNAs and formation of the 60S ribosome.</text>
</comment>
<evidence type="ECO:0000256" key="3">
    <source>
        <dbReference type="ARBA" id="ARBA00023054"/>
    </source>
</evidence>
<dbReference type="Gene3D" id="3.40.50.10190">
    <property type="entry name" value="BRCT domain"/>
    <property type="match status" value="1"/>
</dbReference>
<dbReference type="CDD" id="cd17709">
    <property type="entry name" value="BRCT_pescadillo_like"/>
    <property type="match status" value="1"/>
</dbReference>
<sequence length="595" mass="67515">MKIKKKHTSGAARNYITRTQAVKKLQVSLADFRRLCIFKGIYPREPRNKKKANKGSTAPTTFYYTKDIQYLLHEPILQKFREHKAFAKKLSRALGRGEVGDAKRLNDNRPQYKLNHVIKERYPSFTDALRDLDDPLSMLFLFAVMPSTDTINHKITAECDKLCGQWMAYVAREGLLNKVFVSIKGVYYQAIVKGQPILWLVPFRFPQNVPRDVDFRIMGTFLEFYTTLVKFTLFRLYTEAGLVYPPPINPNKEKGVGGITAYVLESKEKAVAAAAAIAPKEAEVDEKASSKLRFDEAAAADEKDQQQQDVESEDEEETGELDEFNALPATETAASDVLPQPKKIESSLATMFSKFTFYIGREVPLDIVEFLIIACGGRIISEAALDELIDNENEKESNDPAKAAAKVDLSNVTHQICDRPAISHKVPGRNYVQPQWVFDSINAGKLLPVAEYAPGETLPPHLSPWGDAGGYDPEQPMSDDDEDEEEVEEAAGDGEESDIEEDGEQEDEHQRELEQEAAGVTYSQAPKKDTKKDKKRTAADKEKEEKELKKIMMSKKQRKLYEKMQYGLDKKKTREEELRKKRRKIDEINNKLKSK</sequence>
<dbReference type="GO" id="GO:0000466">
    <property type="term" value="P:maturation of 5.8S rRNA from tricistronic rRNA transcript (SSU-rRNA, 5.8S rRNA, LSU-rRNA)"/>
    <property type="evidence" value="ECO:0007669"/>
    <property type="project" value="UniProtKB-UniRule"/>
</dbReference>
<dbReference type="InterPro" id="IPR036420">
    <property type="entry name" value="BRCT_dom_sf"/>
</dbReference>
<dbReference type="SUPFAM" id="SSF52113">
    <property type="entry name" value="BRCT domain"/>
    <property type="match status" value="1"/>
</dbReference>
<reference evidence="8" key="2">
    <citation type="submission" date="2014-06" db="EMBL/GenBank/DDBJ databases">
        <title>The complete genome of Blastobotrys (Arxula) adeninivorans LS3 - a yeast of biotechnological interest.</title>
        <authorList>
            <person name="Kunze G."/>
            <person name="Gaillardin C."/>
            <person name="Czernicka M."/>
            <person name="Durrens P."/>
            <person name="Martin T."/>
            <person name="Boer E."/>
            <person name="Gabaldon T."/>
            <person name="Cruz J."/>
            <person name="Talla E."/>
            <person name="Marck C."/>
            <person name="Goffeau A."/>
            <person name="Barbe V."/>
            <person name="Baret P."/>
            <person name="Baronian K."/>
            <person name="Beier S."/>
            <person name="Bleykasten C."/>
            <person name="Bode R."/>
            <person name="Casaregola S."/>
            <person name="Despons L."/>
            <person name="Fairhead C."/>
            <person name="Giersberg M."/>
            <person name="Gierski P."/>
            <person name="Hahnel U."/>
            <person name="Hartmann A."/>
            <person name="Jankowska D."/>
            <person name="Jubin C."/>
            <person name="Jung P."/>
            <person name="Lafontaine I."/>
            <person name="Leh-Louis V."/>
            <person name="Lemaire M."/>
            <person name="Marcet-Houben M."/>
            <person name="Mascher M."/>
            <person name="Morel G."/>
            <person name="Richard G.-F."/>
            <person name="Riechen J."/>
            <person name="Sacerdot C."/>
            <person name="Sarkar A."/>
            <person name="Savel G."/>
            <person name="Schacherer J."/>
            <person name="Sherman D."/>
            <person name="Straub M.-L."/>
            <person name="Stein N."/>
            <person name="Thierry A."/>
            <person name="Trautwein-Schult A."/>
            <person name="Westhof E."/>
            <person name="Worch S."/>
            <person name="Dujon B."/>
            <person name="Souciet J.-L."/>
            <person name="Wincker P."/>
            <person name="Scholz U."/>
            <person name="Neuveglise N."/>
        </authorList>
    </citation>
    <scope>NUCLEOTIDE SEQUENCE</scope>
    <source>
        <strain evidence="8">LS3</strain>
    </source>
</reference>
<feature type="compositionally biased region" description="Acidic residues" evidence="6">
    <location>
        <begin position="477"/>
        <end position="507"/>
    </location>
</feature>
<dbReference type="AlphaFoldDB" id="A0A060T117"/>
<evidence type="ECO:0000256" key="2">
    <source>
        <dbReference type="ARBA" id="ARBA00022552"/>
    </source>
</evidence>
<dbReference type="EMBL" id="HG937693">
    <property type="protein sequence ID" value="CDP34633.1"/>
    <property type="molecule type" value="Genomic_DNA"/>
</dbReference>
<comment type="subcellular location">
    <subcellularLocation>
        <location evidence="5">Nucleus</location>
        <location evidence="5">Nucleolus</location>
    </subcellularLocation>
    <subcellularLocation>
        <location evidence="5">Nucleus</location>
        <location evidence="5">Nucleoplasm</location>
    </subcellularLocation>
</comment>
<dbReference type="PROSITE" id="PS50172">
    <property type="entry name" value="BRCT"/>
    <property type="match status" value="1"/>
</dbReference>
<evidence type="ECO:0000313" key="8">
    <source>
        <dbReference type="EMBL" id="CDP34633.1"/>
    </source>
</evidence>
<keyword evidence="2 5" id="KW-0698">rRNA processing</keyword>
<keyword evidence="3" id="KW-0175">Coiled coil</keyword>
<dbReference type="PhylomeDB" id="A0A060T117"/>
<organism evidence="8">
    <name type="scientific">Blastobotrys adeninivorans</name>
    <name type="common">Yeast</name>
    <name type="synonym">Arxula adeninivorans</name>
    <dbReference type="NCBI Taxonomy" id="409370"/>
    <lineage>
        <taxon>Eukaryota</taxon>
        <taxon>Fungi</taxon>
        <taxon>Dikarya</taxon>
        <taxon>Ascomycota</taxon>
        <taxon>Saccharomycotina</taxon>
        <taxon>Dipodascomycetes</taxon>
        <taxon>Dipodascales</taxon>
        <taxon>Trichomonascaceae</taxon>
        <taxon>Blastobotrys</taxon>
    </lineage>
</organism>
<dbReference type="GO" id="GO:0000463">
    <property type="term" value="P:maturation of LSU-rRNA from tricistronic rRNA transcript (SSU-rRNA, 5.8S rRNA, LSU-rRNA)"/>
    <property type="evidence" value="ECO:0007669"/>
    <property type="project" value="UniProtKB-UniRule"/>
</dbReference>
<comment type="subunit">
    <text evidence="5">Component of the NOP7 complex, composed of ERB1, NOP7 and YTM1. Within the NOP7 complex ERB1 appears to interact directly with NOP7 and YTM1. The NOP7 complex also associates with the 66S pre-ribosome.</text>
</comment>
<gene>
    <name evidence="5" type="primary">NOP7</name>
    <name evidence="8" type="ORF">GNLVRS02_ARAD1C16962g</name>
</gene>
<proteinExistence type="inferred from homology"/>
<dbReference type="GO" id="GO:0005654">
    <property type="term" value="C:nucleoplasm"/>
    <property type="evidence" value="ECO:0007669"/>
    <property type="project" value="UniProtKB-SubCell"/>
</dbReference>
<evidence type="ECO:0000256" key="4">
    <source>
        <dbReference type="ARBA" id="ARBA00023242"/>
    </source>
</evidence>